<dbReference type="PATRIC" id="fig|1618422.5.peg.714"/>
<reference evidence="3 4" key="1">
    <citation type="journal article" date="2015" name="Nature">
        <title>rRNA introns, odd ribosomes, and small enigmatic genomes across a large radiation of phyla.</title>
        <authorList>
            <person name="Brown C.T."/>
            <person name="Hug L.A."/>
            <person name="Thomas B.C."/>
            <person name="Sharon I."/>
            <person name="Castelle C.J."/>
            <person name="Singh A."/>
            <person name="Wilkins M.J."/>
            <person name="Williams K.H."/>
            <person name="Banfield J.F."/>
        </authorList>
    </citation>
    <scope>NUCLEOTIDE SEQUENCE [LARGE SCALE GENOMIC DNA]</scope>
</reference>
<dbReference type="InterPro" id="IPR003488">
    <property type="entry name" value="DprA"/>
</dbReference>
<gene>
    <name evidence="3" type="ORF">US86_C0004G0023</name>
</gene>
<evidence type="ECO:0000313" key="3">
    <source>
        <dbReference type="EMBL" id="KKQ66705.1"/>
    </source>
</evidence>
<dbReference type="SUPFAM" id="SSF102405">
    <property type="entry name" value="MCP/YpsA-like"/>
    <property type="match status" value="1"/>
</dbReference>
<comment type="similarity">
    <text evidence="1">Belongs to the DprA/Smf family.</text>
</comment>
<dbReference type="PANTHER" id="PTHR43022:SF1">
    <property type="entry name" value="PROTEIN SMF"/>
    <property type="match status" value="1"/>
</dbReference>
<dbReference type="AlphaFoldDB" id="A0A0G0JUJ4"/>
<dbReference type="Proteomes" id="UP000034235">
    <property type="component" value="Unassembled WGS sequence"/>
</dbReference>
<protein>
    <submittedName>
        <fullName evidence="3">Protecting protein DprA protein</fullName>
    </submittedName>
</protein>
<dbReference type="EMBL" id="LBUP01000004">
    <property type="protein sequence ID" value="KKQ66705.1"/>
    <property type="molecule type" value="Genomic_DNA"/>
</dbReference>
<comment type="caution">
    <text evidence="3">The sequence shown here is derived from an EMBL/GenBank/DDBJ whole genome shotgun (WGS) entry which is preliminary data.</text>
</comment>
<dbReference type="Pfam" id="PF02481">
    <property type="entry name" value="DNA_processg_A"/>
    <property type="match status" value="1"/>
</dbReference>
<dbReference type="Gene3D" id="3.40.50.450">
    <property type="match status" value="1"/>
</dbReference>
<dbReference type="PANTHER" id="PTHR43022">
    <property type="entry name" value="PROTEIN SMF"/>
    <property type="match status" value="1"/>
</dbReference>
<organism evidence="3 4">
    <name type="scientific">Candidatus Daviesbacteria bacterium GW2011_GWA2_38_24</name>
    <dbReference type="NCBI Taxonomy" id="1618422"/>
    <lineage>
        <taxon>Bacteria</taxon>
        <taxon>Candidatus Daviesiibacteriota</taxon>
    </lineage>
</organism>
<proteinExistence type="inferred from homology"/>
<dbReference type="InterPro" id="IPR057666">
    <property type="entry name" value="DrpA_SLOG"/>
</dbReference>
<sequence length="273" mass="29802">MDYQKLENWQRFSQLQGLLDLSTPPKHIYYIGSLNPGIFENCVAVVGSRKMTDYGQRVVEKVIPNLLSEGKTVVSGFMYGVDQYAHQVCVERGGKTIAVLGWGISTKLSGTDLELAKKIIDSGGLMLSEWEDQKPAHWTFPSRNRIVAAMSKEVIVVEAAENSGSLITARLASNLKRKLWAVPGPITARSSRGTNQLIATGKAQMWLGQTPVSNLPKTDDPILDTLINEALTADEIARKLVIPVSEAGAKLSIFLLSGQVIEKGGKYYIADAN</sequence>
<dbReference type="GO" id="GO:0009294">
    <property type="term" value="P:DNA-mediated transformation"/>
    <property type="evidence" value="ECO:0007669"/>
    <property type="project" value="InterPro"/>
</dbReference>
<name>A0A0G0JUJ4_9BACT</name>
<evidence type="ECO:0000259" key="2">
    <source>
        <dbReference type="Pfam" id="PF02481"/>
    </source>
</evidence>
<evidence type="ECO:0000313" key="4">
    <source>
        <dbReference type="Proteomes" id="UP000034235"/>
    </source>
</evidence>
<accession>A0A0G0JUJ4</accession>
<evidence type="ECO:0000256" key="1">
    <source>
        <dbReference type="ARBA" id="ARBA00006525"/>
    </source>
</evidence>
<feature type="domain" description="Smf/DprA SLOG" evidence="2">
    <location>
        <begin position="18"/>
        <end position="207"/>
    </location>
</feature>